<sequence>MRSMNVTRAYSETGGGEGDVTSRVARDSKHVVLVTSPPTLCMLPSTWSTSPLSKRLACRALPLNPYTQEVSMIQSVFKLVAVDISSSDTSLYQHNHFATLEQGRLSKSQEQGQIKDKFTSNVGEDIKNKKGITLKYTREKSLEP</sequence>
<dbReference type="EMBL" id="OC004875">
    <property type="protein sequence ID" value="CAD7264907.1"/>
    <property type="molecule type" value="Genomic_DNA"/>
</dbReference>
<proteinExistence type="predicted"/>
<feature type="region of interest" description="Disordered" evidence="1">
    <location>
        <begin position="1"/>
        <end position="22"/>
    </location>
</feature>
<dbReference type="AlphaFoldDB" id="A0A7R9G2V7"/>
<gene>
    <name evidence="2" type="ORF">TSIB3V08_LOCUS8953</name>
</gene>
<evidence type="ECO:0000256" key="1">
    <source>
        <dbReference type="SAM" id="MobiDB-lite"/>
    </source>
</evidence>
<protein>
    <submittedName>
        <fullName evidence="2">Uncharacterized protein</fullName>
    </submittedName>
</protein>
<evidence type="ECO:0000313" key="2">
    <source>
        <dbReference type="EMBL" id="CAD7264907.1"/>
    </source>
</evidence>
<name>A0A7R9G2V7_TIMSH</name>
<accession>A0A7R9G2V7</accession>
<reference evidence="2" key="1">
    <citation type="submission" date="2020-11" db="EMBL/GenBank/DDBJ databases">
        <authorList>
            <person name="Tran Van P."/>
        </authorList>
    </citation>
    <scope>NUCLEOTIDE SEQUENCE</scope>
</reference>
<feature type="compositionally biased region" description="Polar residues" evidence="1">
    <location>
        <begin position="1"/>
        <end position="10"/>
    </location>
</feature>
<organism evidence="2">
    <name type="scientific">Timema shepardi</name>
    <name type="common">Walking stick</name>
    <dbReference type="NCBI Taxonomy" id="629360"/>
    <lineage>
        <taxon>Eukaryota</taxon>
        <taxon>Metazoa</taxon>
        <taxon>Ecdysozoa</taxon>
        <taxon>Arthropoda</taxon>
        <taxon>Hexapoda</taxon>
        <taxon>Insecta</taxon>
        <taxon>Pterygota</taxon>
        <taxon>Neoptera</taxon>
        <taxon>Polyneoptera</taxon>
        <taxon>Phasmatodea</taxon>
        <taxon>Timematodea</taxon>
        <taxon>Timematoidea</taxon>
        <taxon>Timematidae</taxon>
        <taxon>Timema</taxon>
    </lineage>
</organism>